<organism evidence="1 2">
    <name type="scientific">Trichonephila clavata</name>
    <name type="common">Joro spider</name>
    <name type="synonym">Nephila clavata</name>
    <dbReference type="NCBI Taxonomy" id="2740835"/>
    <lineage>
        <taxon>Eukaryota</taxon>
        <taxon>Metazoa</taxon>
        <taxon>Ecdysozoa</taxon>
        <taxon>Arthropoda</taxon>
        <taxon>Chelicerata</taxon>
        <taxon>Arachnida</taxon>
        <taxon>Araneae</taxon>
        <taxon>Araneomorphae</taxon>
        <taxon>Entelegynae</taxon>
        <taxon>Araneoidea</taxon>
        <taxon>Nephilidae</taxon>
        <taxon>Trichonephila</taxon>
    </lineage>
</organism>
<proteinExistence type="predicted"/>
<sequence length="75" mass="8910">MKILLQETWQKGLEWDDNLAKDLKDAWESWCLEIEHLSSALNWKPFVANRMTEIQFLTDPKIWDYISGKDNPSDL</sequence>
<dbReference type="PANTHER" id="PTHR22955">
    <property type="entry name" value="RETROTRANSPOSON"/>
    <property type="match status" value="1"/>
</dbReference>
<accession>A0A8X6GXU1</accession>
<gene>
    <name evidence="1" type="ORF">TNCT_338431</name>
</gene>
<dbReference type="InterPro" id="IPR008042">
    <property type="entry name" value="Retrotrans_Pao"/>
</dbReference>
<dbReference type="Pfam" id="PF05380">
    <property type="entry name" value="Peptidase_A17"/>
    <property type="match status" value="1"/>
</dbReference>
<dbReference type="PANTHER" id="PTHR22955:SF66">
    <property type="entry name" value="INTEGRASE CATALYTIC DOMAIN-CONTAINING PROTEIN"/>
    <property type="match status" value="1"/>
</dbReference>
<name>A0A8X6GXU1_TRICU</name>
<dbReference type="Proteomes" id="UP000887116">
    <property type="component" value="Unassembled WGS sequence"/>
</dbReference>
<dbReference type="EMBL" id="BMAO01033827">
    <property type="protein sequence ID" value="GFQ92053.1"/>
    <property type="molecule type" value="Genomic_DNA"/>
</dbReference>
<evidence type="ECO:0000313" key="2">
    <source>
        <dbReference type="Proteomes" id="UP000887116"/>
    </source>
</evidence>
<reference evidence="1" key="1">
    <citation type="submission" date="2020-07" db="EMBL/GenBank/DDBJ databases">
        <title>Multicomponent nature underlies the extraordinary mechanical properties of spider dragline silk.</title>
        <authorList>
            <person name="Kono N."/>
            <person name="Nakamura H."/>
            <person name="Mori M."/>
            <person name="Yoshida Y."/>
            <person name="Ohtoshi R."/>
            <person name="Malay A.D."/>
            <person name="Moran D.A.P."/>
            <person name="Tomita M."/>
            <person name="Numata K."/>
            <person name="Arakawa K."/>
        </authorList>
    </citation>
    <scope>NUCLEOTIDE SEQUENCE</scope>
</reference>
<dbReference type="OrthoDB" id="10230580at2759"/>
<protein>
    <submittedName>
        <fullName evidence="1">Uncharacterized protein</fullName>
    </submittedName>
</protein>
<comment type="caution">
    <text evidence="1">The sequence shown here is derived from an EMBL/GenBank/DDBJ whole genome shotgun (WGS) entry which is preliminary data.</text>
</comment>
<evidence type="ECO:0000313" key="1">
    <source>
        <dbReference type="EMBL" id="GFQ92053.1"/>
    </source>
</evidence>
<keyword evidence="2" id="KW-1185">Reference proteome</keyword>
<dbReference type="AlphaFoldDB" id="A0A8X6GXU1"/>